<dbReference type="EMBL" id="JASBWR010000121">
    <property type="protein sequence ID" value="KAJ9093595.1"/>
    <property type="molecule type" value="Genomic_DNA"/>
</dbReference>
<organism evidence="1 2">
    <name type="scientific">Naganishia cerealis</name>
    <dbReference type="NCBI Taxonomy" id="610337"/>
    <lineage>
        <taxon>Eukaryota</taxon>
        <taxon>Fungi</taxon>
        <taxon>Dikarya</taxon>
        <taxon>Basidiomycota</taxon>
        <taxon>Agaricomycotina</taxon>
        <taxon>Tremellomycetes</taxon>
        <taxon>Filobasidiales</taxon>
        <taxon>Filobasidiaceae</taxon>
        <taxon>Naganishia</taxon>
    </lineage>
</organism>
<gene>
    <name evidence="1" type="ORF">QFC19_008262</name>
</gene>
<protein>
    <submittedName>
        <fullName evidence="1">Uncharacterized protein</fullName>
    </submittedName>
</protein>
<name>A0ACC2V2M2_9TREE</name>
<proteinExistence type="predicted"/>
<evidence type="ECO:0000313" key="1">
    <source>
        <dbReference type="EMBL" id="KAJ9093595.1"/>
    </source>
</evidence>
<comment type="caution">
    <text evidence="1">The sequence shown here is derived from an EMBL/GenBank/DDBJ whole genome shotgun (WGS) entry which is preliminary data.</text>
</comment>
<accession>A0ACC2V2M2</accession>
<dbReference type="Proteomes" id="UP001241377">
    <property type="component" value="Unassembled WGS sequence"/>
</dbReference>
<reference evidence="1" key="1">
    <citation type="submission" date="2023-04" db="EMBL/GenBank/DDBJ databases">
        <title>Draft Genome sequencing of Naganishia species isolated from polar environments using Oxford Nanopore Technology.</title>
        <authorList>
            <person name="Leo P."/>
            <person name="Venkateswaran K."/>
        </authorList>
    </citation>
    <scope>NUCLEOTIDE SEQUENCE</scope>
    <source>
        <strain evidence="1">MNA-CCFEE 5261</strain>
    </source>
</reference>
<sequence length="154" mass="17064">MQANQFFDETDVTTLLLMSTCVQDEMAELHSACIAYQISGEGITDSVDSVFGLDITIIVCQLSELENSLAALDRRIAQLEQARSRPEPYRVSNDDAALIRALVSDNAALEVDKLYAKRLGEMERQGKGRQADGVVANQLFDENTISRLKVSRTH</sequence>
<evidence type="ECO:0000313" key="2">
    <source>
        <dbReference type="Proteomes" id="UP001241377"/>
    </source>
</evidence>
<keyword evidence="2" id="KW-1185">Reference proteome</keyword>